<reference evidence="2" key="1">
    <citation type="submission" date="2022-07" db="EMBL/GenBank/DDBJ databases">
        <title>Taxonomy of Aspergillus series Nigri: significant species reduction supported by multi-species coalescent approaches.</title>
        <authorList>
            <person name="Bian C."/>
            <person name="Kusuya Y."/>
            <person name="Sklenar F."/>
            <person name="D'hooge E."/>
            <person name="Yaguchi T."/>
            <person name="Takahashi H."/>
            <person name="Hubka V."/>
        </authorList>
    </citation>
    <scope>NUCLEOTIDE SEQUENCE</scope>
    <source>
        <strain evidence="2">IFM 63604</strain>
    </source>
</reference>
<gene>
    <name evidence="2" type="ORF">AnigIFM63604_002622</name>
</gene>
<feature type="region of interest" description="Disordered" evidence="1">
    <location>
        <begin position="55"/>
        <end position="76"/>
    </location>
</feature>
<name>A0A9W6A8G0_ASPNG</name>
<sequence>MDTVEPSGESRPPEKFEHWRRISNLRPVHVAAESNNASVLDASVEDVHLDVEMATVEPSGENQQEDAGPENDALDDMGRVEVDAIAHSRSLYLLEHPQSLFCLVIRHPGTLLLSPICSKSHHLPPHFEGDATSDIWAVVPEAHWCSVRITDDDVDVT</sequence>
<proteinExistence type="predicted"/>
<accession>A0A9W6A8G0</accession>
<dbReference type="EMBL" id="BRPB01000151">
    <property type="protein sequence ID" value="GLA55678.1"/>
    <property type="molecule type" value="Genomic_DNA"/>
</dbReference>
<dbReference type="AlphaFoldDB" id="A0A9W6A8G0"/>
<evidence type="ECO:0000256" key="1">
    <source>
        <dbReference type="SAM" id="MobiDB-lite"/>
    </source>
</evidence>
<dbReference type="Proteomes" id="UP001144191">
    <property type="component" value="Unassembled WGS sequence"/>
</dbReference>
<evidence type="ECO:0000313" key="2">
    <source>
        <dbReference type="EMBL" id="GLA55678.1"/>
    </source>
</evidence>
<organism evidence="2 3">
    <name type="scientific">Aspergillus niger</name>
    <dbReference type="NCBI Taxonomy" id="5061"/>
    <lineage>
        <taxon>Eukaryota</taxon>
        <taxon>Fungi</taxon>
        <taxon>Dikarya</taxon>
        <taxon>Ascomycota</taxon>
        <taxon>Pezizomycotina</taxon>
        <taxon>Eurotiomycetes</taxon>
        <taxon>Eurotiomycetidae</taxon>
        <taxon>Eurotiales</taxon>
        <taxon>Aspergillaceae</taxon>
        <taxon>Aspergillus</taxon>
        <taxon>Aspergillus subgen. Circumdati</taxon>
    </lineage>
</organism>
<feature type="compositionally biased region" description="Acidic residues" evidence="1">
    <location>
        <begin position="63"/>
        <end position="75"/>
    </location>
</feature>
<comment type="caution">
    <text evidence="2">The sequence shown here is derived from an EMBL/GenBank/DDBJ whole genome shotgun (WGS) entry which is preliminary data.</text>
</comment>
<evidence type="ECO:0000313" key="3">
    <source>
        <dbReference type="Proteomes" id="UP001144191"/>
    </source>
</evidence>
<protein>
    <submittedName>
        <fullName evidence="2">Uncharacterized protein</fullName>
    </submittedName>
</protein>